<evidence type="ECO:0000256" key="1">
    <source>
        <dbReference type="SAM" id="Coils"/>
    </source>
</evidence>
<proteinExistence type="predicted"/>
<keyword evidence="4" id="KW-1185">Reference proteome</keyword>
<name>A0AAX4P868_9CHLO</name>
<dbReference type="EMBL" id="CP151505">
    <property type="protein sequence ID" value="WZN62231.1"/>
    <property type="molecule type" value="Genomic_DNA"/>
</dbReference>
<sequence length="505" mass="52482">MEAGALSKADLAEAGRKKLEAFRNRKKKRKEKKAKNGPVKSEPAKPVTETPESRTDGRAEAQTKAESAPARKADEGSTMREDGRLPVSGASYPEPPRPRPVVSAVAIGQQPEFATTTSAPLERASTSKASANEEPKPVSLSQSYSMLSDSYMSVGNGRKMETTSTSSLLSGMGLGQHNKGGGAGAVRPVPAKDLPKPGIAEISSLRAERLANKDPGALDSLRSRQVWPEAGAGAAPSIVGAIPAGGKPEGPADPGPAPPKQSVADRSALPARPSKTLSEMDSRGFQDHIDLLTREKFELQRGLEQQQAAIDALTRENTSLTESFNANGSHASTLAGEVEELRDQVDTLASAAERALEERDAALNGSAASAERAKSLASEVIQLEERLLQARSSELKAEKETAALRGTLETLGVEGVEGATPRENGEGGMPRKAAAAVNGNGHHAIGGDPSAALPKQGFGSGASATVAHSEAEVLGLLEQLEGVASRQTAATARSIFSLLAELSSP</sequence>
<feature type="region of interest" description="Disordered" evidence="2">
    <location>
        <begin position="414"/>
        <end position="464"/>
    </location>
</feature>
<feature type="compositionally biased region" description="Basic and acidic residues" evidence="2">
    <location>
        <begin position="51"/>
        <end position="84"/>
    </location>
</feature>
<dbReference type="Proteomes" id="UP001472866">
    <property type="component" value="Chromosome 05"/>
</dbReference>
<feature type="region of interest" description="Disordered" evidence="2">
    <location>
        <begin position="1"/>
        <end position="143"/>
    </location>
</feature>
<evidence type="ECO:0000313" key="3">
    <source>
        <dbReference type="EMBL" id="WZN62231.1"/>
    </source>
</evidence>
<feature type="compositionally biased region" description="Low complexity" evidence="2">
    <location>
        <begin position="162"/>
        <end position="171"/>
    </location>
</feature>
<feature type="region of interest" description="Disordered" evidence="2">
    <location>
        <begin position="237"/>
        <end position="282"/>
    </location>
</feature>
<feature type="region of interest" description="Disordered" evidence="2">
    <location>
        <begin position="155"/>
        <end position="197"/>
    </location>
</feature>
<organism evidence="3 4">
    <name type="scientific">Chloropicon roscoffensis</name>
    <dbReference type="NCBI Taxonomy" id="1461544"/>
    <lineage>
        <taxon>Eukaryota</taxon>
        <taxon>Viridiplantae</taxon>
        <taxon>Chlorophyta</taxon>
        <taxon>Chloropicophyceae</taxon>
        <taxon>Chloropicales</taxon>
        <taxon>Chloropicaceae</taxon>
        <taxon>Chloropicon</taxon>
    </lineage>
</organism>
<feature type="compositionally biased region" description="Polar residues" evidence="2">
    <location>
        <begin position="112"/>
        <end position="130"/>
    </location>
</feature>
<dbReference type="InterPro" id="IPR044194">
    <property type="entry name" value="BLISTER"/>
</dbReference>
<reference evidence="3 4" key="1">
    <citation type="submission" date="2024-03" db="EMBL/GenBank/DDBJ databases">
        <title>Complete genome sequence of the green alga Chloropicon roscoffensis RCC1871.</title>
        <authorList>
            <person name="Lemieux C."/>
            <person name="Pombert J.-F."/>
            <person name="Otis C."/>
            <person name="Turmel M."/>
        </authorList>
    </citation>
    <scope>NUCLEOTIDE SEQUENCE [LARGE SCALE GENOMIC DNA]</scope>
    <source>
        <strain evidence="3 4">RCC1871</strain>
    </source>
</reference>
<evidence type="ECO:0000256" key="2">
    <source>
        <dbReference type="SAM" id="MobiDB-lite"/>
    </source>
</evidence>
<feature type="compositionally biased region" description="Low complexity" evidence="2">
    <location>
        <begin position="433"/>
        <end position="447"/>
    </location>
</feature>
<feature type="compositionally biased region" description="Gly residues" evidence="2">
    <location>
        <begin position="172"/>
        <end position="184"/>
    </location>
</feature>
<feature type="coiled-coil region" evidence="1">
    <location>
        <begin position="296"/>
        <end position="393"/>
    </location>
</feature>
<feature type="compositionally biased region" description="Basic and acidic residues" evidence="2">
    <location>
        <begin position="10"/>
        <end position="23"/>
    </location>
</feature>
<dbReference type="AlphaFoldDB" id="A0AAX4P868"/>
<dbReference type="PANTHER" id="PTHR47490:SF2">
    <property type="entry name" value="PROTEIN BLISTER"/>
    <property type="match status" value="1"/>
</dbReference>
<feature type="compositionally biased region" description="Basic residues" evidence="2">
    <location>
        <begin position="24"/>
        <end position="35"/>
    </location>
</feature>
<gene>
    <name evidence="3" type="ORF">HKI87_05g37670</name>
</gene>
<evidence type="ECO:0000313" key="4">
    <source>
        <dbReference type="Proteomes" id="UP001472866"/>
    </source>
</evidence>
<keyword evidence="1" id="KW-0175">Coiled coil</keyword>
<dbReference type="GO" id="GO:0040008">
    <property type="term" value="P:regulation of growth"/>
    <property type="evidence" value="ECO:0007669"/>
    <property type="project" value="InterPro"/>
</dbReference>
<dbReference type="PANTHER" id="PTHR47490">
    <property type="entry name" value="PROTEIN BLISTER"/>
    <property type="match status" value="1"/>
</dbReference>
<accession>A0AAX4P868</accession>
<protein>
    <submittedName>
        <fullName evidence="3">Uncharacterized protein</fullName>
    </submittedName>
</protein>